<evidence type="ECO:0000256" key="3">
    <source>
        <dbReference type="ARBA" id="ARBA00023125"/>
    </source>
</evidence>
<dbReference type="EMBL" id="DWUX01000143">
    <property type="protein sequence ID" value="HJD39960.1"/>
    <property type="molecule type" value="Genomic_DNA"/>
</dbReference>
<evidence type="ECO:0000256" key="1">
    <source>
        <dbReference type="ARBA" id="ARBA00023015"/>
    </source>
</evidence>
<dbReference type="Gene3D" id="1.10.1740.10">
    <property type="match status" value="1"/>
</dbReference>
<accession>A0A9D2U445</accession>
<evidence type="ECO:0000313" key="6">
    <source>
        <dbReference type="EMBL" id="HJD39960.1"/>
    </source>
</evidence>
<dbReference type="Proteomes" id="UP000823850">
    <property type="component" value="Unassembled WGS sequence"/>
</dbReference>
<keyword evidence="3" id="KW-0238">DNA-binding</keyword>
<proteinExistence type="predicted"/>
<reference evidence="6" key="1">
    <citation type="journal article" date="2021" name="PeerJ">
        <title>Extensive microbial diversity within the chicken gut microbiome revealed by metagenomics and culture.</title>
        <authorList>
            <person name="Gilroy R."/>
            <person name="Ravi A."/>
            <person name="Getino M."/>
            <person name="Pursley I."/>
            <person name="Horton D.L."/>
            <person name="Alikhan N.F."/>
            <person name="Baker D."/>
            <person name="Gharbi K."/>
            <person name="Hall N."/>
            <person name="Watson M."/>
            <person name="Adriaenssens E.M."/>
            <person name="Foster-Nyarko E."/>
            <person name="Jarju S."/>
            <person name="Secka A."/>
            <person name="Antonio M."/>
            <person name="Oren A."/>
            <person name="Chaudhuri R.R."/>
            <person name="La Ragione R."/>
            <person name="Hildebrand F."/>
            <person name="Pallen M.J."/>
        </authorList>
    </citation>
    <scope>NUCLEOTIDE SEQUENCE</scope>
    <source>
        <strain evidence="6">ChiW19-6364</strain>
    </source>
</reference>
<dbReference type="GO" id="GO:0003677">
    <property type="term" value="F:DNA binding"/>
    <property type="evidence" value="ECO:0007669"/>
    <property type="project" value="UniProtKB-KW"/>
</dbReference>
<dbReference type="InterPro" id="IPR039425">
    <property type="entry name" value="RNA_pol_sigma-70-like"/>
</dbReference>
<evidence type="ECO:0000256" key="4">
    <source>
        <dbReference type="ARBA" id="ARBA00023163"/>
    </source>
</evidence>
<organism evidence="6 7">
    <name type="scientific">Candidatus Blautia stercoripullorum</name>
    <dbReference type="NCBI Taxonomy" id="2838502"/>
    <lineage>
        <taxon>Bacteria</taxon>
        <taxon>Bacillati</taxon>
        <taxon>Bacillota</taxon>
        <taxon>Clostridia</taxon>
        <taxon>Lachnospirales</taxon>
        <taxon>Lachnospiraceae</taxon>
        <taxon>Blautia</taxon>
    </lineage>
</organism>
<sequence>MNEERFRKIYQKYYHLVKKVAFSILQDLDFSEDVSQEVFLLFSAKADTLEEEYYRQWFLVNAKRKAIDFCRKAYQVHEVTASMSLEEEEAENAVEWISEQKQNFFEDEIAHGFVLRELTGKLFQDLAEKNSEWYEIMMRMVVEGENADETARALGISVENLRAKKHRMKVWIKEHYKDEYERA</sequence>
<keyword evidence="1" id="KW-0805">Transcription regulation</keyword>
<dbReference type="PANTHER" id="PTHR43133">
    <property type="entry name" value="RNA POLYMERASE ECF-TYPE SIGMA FACTO"/>
    <property type="match status" value="1"/>
</dbReference>
<dbReference type="SUPFAM" id="SSF88946">
    <property type="entry name" value="Sigma2 domain of RNA polymerase sigma factors"/>
    <property type="match status" value="1"/>
</dbReference>
<dbReference type="InterPro" id="IPR007627">
    <property type="entry name" value="RNA_pol_sigma70_r2"/>
</dbReference>
<evidence type="ECO:0000313" key="7">
    <source>
        <dbReference type="Proteomes" id="UP000823850"/>
    </source>
</evidence>
<dbReference type="AlphaFoldDB" id="A0A9D2U445"/>
<protein>
    <submittedName>
        <fullName evidence="6">Sigma-70 family RNA polymerase sigma factor</fullName>
    </submittedName>
</protein>
<dbReference type="GO" id="GO:0016987">
    <property type="term" value="F:sigma factor activity"/>
    <property type="evidence" value="ECO:0007669"/>
    <property type="project" value="UniProtKB-KW"/>
</dbReference>
<evidence type="ECO:0000256" key="2">
    <source>
        <dbReference type="ARBA" id="ARBA00023082"/>
    </source>
</evidence>
<feature type="domain" description="RNA polymerase sigma-70 region 2" evidence="5">
    <location>
        <begin position="9"/>
        <end position="73"/>
    </location>
</feature>
<gene>
    <name evidence="6" type="ORF">H9913_08005</name>
</gene>
<dbReference type="InterPro" id="IPR013325">
    <property type="entry name" value="RNA_pol_sigma_r2"/>
</dbReference>
<keyword evidence="2" id="KW-0731">Sigma factor</keyword>
<reference evidence="6" key="2">
    <citation type="submission" date="2021-04" db="EMBL/GenBank/DDBJ databases">
        <authorList>
            <person name="Gilroy R."/>
        </authorList>
    </citation>
    <scope>NUCLEOTIDE SEQUENCE</scope>
    <source>
        <strain evidence="6">ChiW19-6364</strain>
    </source>
</reference>
<dbReference type="PANTHER" id="PTHR43133:SF8">
    <property type="entry name" value="RNA POLYMERASE SIGMA FACTOR HI_1459-RELATED"/>
    <property type="match status" value="1"/>
</dbReference>
<evidence type="ECO:0000259" key="5">
    <source>
        <dbReference type="Pfam" id="PF04542"/>
    </source>
</evidence>
<name>A0A9D2U445_9FIRM</name>
<keyword evidence="4" id="KW-0804">Transcription</keyword>
<comment type="caution">
    <text evidence="6">The sequence shown here is derived from an EMBL/GenBank/DDBJ whole genome shotgun (WGS) entry which is preliminary data.</text>
</comment>
<dbReference type="Pfam" id="PF04542">
    <property type="entry name" value="Sigma70_r2"/>
    <property type="match status" value="1"/>
</dbReference>
<dbReference type="GO" id="GO:0006352">
    <property type="term" value="P:DNA-templated transcription initiation"/>
    <property type="evidence" value="ECO:0007669"/>
    <property type="project" value="InterPro"/>
</dbReference>